<dbReference type="PROSITE" id="PS00012">
    <property type="entry name" value="PHOSPHOPANTETHEINE"/>
    <property type="match status" value="1"/>
</dbReference>
<dbReference type="SMART" id="SM00826">
    <property type="entry name" value="PKS_DH"/>
    <property type="match status" value="1"/>
</dbReference>
<dbReference type="Pfam" id="PF00550">
    <property type="entry name" value="PP-binding"/>
    <property type="match status" value="2"/>
</dbReference>
<dbReference type="InterPro" id="IPR006162">
    <property type="entry name" value="Ppantetheine_attach_site"/>
</dbReference>
<dbReference type="InterPro" id="IPR016036">
    <property type="entry name" value="Malonyl_transacylase_ACP-bd"/>
</dbReference>
<dbReference type="SMART" id="SM00825">
    <property type="entry name" value="PKS_KS"/>
    <property type="match status" value="1"/>
</dbReference>
<dbReference type="SUPFAM" id="SSF52151">
    <property type="entry name" value="FabD/lysophospholipase-like"/>
    <property type="match status" value="1"/>
</dbReference>
<protein>
    <submittedName>
        <fullName evidence="7">Phthiocerol/phenolphthiocerol synthesis type-I polyketide synthase A</fullName>
    </submittedName>
</protein>
<dbReference type="Pfam" id="PF08659">
    <property type="entry name" value="KR"/>
    <property type="match status" value="1"/>
</dbReference>
<name>A0ABR9JJ17_9ACTN</name>
<evidence type="ECO:0000313" key="8">
    <source>
        <dbReference type="Proteomes" id="UP000627838"/>
    </source>
</evidence>
<evidence type="ECO:0000256" key="2">
    <source>
        <dbReference type="ARBA" id="ARBA00022553"/>
    </source>
</evidence>
<dbReference type="RefSeq" id="WP_192757424.1">
    <property type="nucleotide sequence ID" value="NZ_JADBDZ010000001.1"/>
</dbReference>
<dbReference type="InterPro" id="IPR016035">
    <property type="entry name" value="Acyl_Trfase/lysoPLipase"/>
</dbReference>
<sequence>MTPPGSPTPTEAEIRRRLTERLARRLRRPPDAVDPARPFGELGLRSRDIVEITGELQEWLDVIVDPALVYAHPTIAGLARACVPGRDDRAPETAAVTGTGPSGGPVAVIGIGCRFPGGVTGPAAFWDMLAAGRDGVGEVPADRWRDWTRREPAVVRLLGGTVPRGGFLAGDVGEFDAEHFGVSPREAAAMDPQQRMALEVAVEALRHAAIAPGALAGTGTGVFIGASTSDYGQLLFRDLTAVNAWTGTGASPSIIANRISYWLGVHGPSLVVDTACSSSLTAVHLAARSLASGESELALAGGVNLILSPGVTVNFHRAGAMAADGRCKTFDAAADGYVRGEGCGVLVLKRLADARRDGDRVLAVLLGSAVNSDGPSNGLMAPNPQAQEAVLRSACAAAGVAPGEVDYVEAHGTGTMLGDTVEARALGRVFGAERAVDAPLPVGSVKTNIGHLEAAAGVAGLIKVVLALANGRVPPSLHFTTPNPHIDFRGSRLRVVTRESGPPARDALVRPLRAGVSSFGFGGGNAHAILERAPADEPVADAPSAGASGGPGVYCLPVTVPEATRAFAAALADRLDAPDAAPALPDVGRTLARRTAGPCTAIVAGSRRELVTGLRDLAAGRPGPGVFAPVRAAAGEGPVWVFPGQGGQWTGMGRGLLAGEPAFAAAVDELDPLFVREARFSLRRVLERGRPLVGIDRVQPVLFGVQVALAALWRARGAAPAAVIGHSMGEVAAAVVAGALSPADGVAVIVRRSRLMARAAGRGAMALVDLTGLGAEGLAAEFPGVEVAGHLAPGQSTVAGDAADVARLVARLEGEGRLARTVRVDVASHSAHMDPLLRELAEELDGVSGTGERTCEFLTTVLDDPREAPGFTAAYWAANLRRPVRFEQAVRAASAMGPFVEVSPHPVLTHAIEETLRTEGVAEPVAIGTLRRDRDEPWAFAAALARLAAAGFRPAPPALHPAGRVIDLPAVPWRRTRHWLAEAPPGPGLPEPAPGTLLGAADTVPAEPAIRTWRALYSPDAPPFPGEHTVAGAAVVPAAVLLNTLLRASGTGAVADVRLLRPVLAARPLETQVTEQGGALRLAARPQGRPDAVWAEHLTARTDGTGPAAFPSGHAPDGERLAGPAADAMADGSAAGRVYPWRVTEAWRSPGRLRAVVELAGGTAGLLDAVLHLAPLAVLDDLHGTPVPSGAGHLSGAAEPDGRAVIDVFRSAGAGRAEPVLDVVVTGPDGATVLTARRLAYAYLDRDPDTTPVRDVANPRRLTFAPRWEPAGPATAVPPASVAVVGPPGPFADRLAAALRGRCGRVHRGASADGLPDVETIVLAPPAGDPAASPYENAVATVGRASAAIAAARGSARVWLTTRRARSPRDAADVGQTLLWGLAGVAAAEHPDRWGGVVDFDDEEDATFAALPEVLGRRRDGPLSIGAGTVTGLRLVPVGAAPGDPPDGPPMRCRPDAAYLVTGGLGALGLRTARWLAERGARRLVLAGRTPPPPRGEWERAAADPATAARTAAIRELEARGVAVQAVALDVGDAGALRRLVRERDMAGLPPVRGVVHAAGVVGDRPLHGLDDGVVEAVLWPKVAGLLALEAALPSADLDFLVLFSSAGALFGVPGQGPYAAANAFLDGFARWRAGDGARVASLGWGPWDGLGFAADARLVDARTRAAGLRPLHADEAFGALDHVLRHGTPQALVVAPGGVPDTPPDGLLADVLAETAAGTGTPADAEPPARRDWAALPPDELEPALTAAVRDAAATELGLPAGDLADDRPLAELGLDSIMGLALRRTLERLTGASLSATTLWNHPTVAALAALLAERLTGPSDAATPPLPADSPGDDPSWSALLDEVSAGGDG</sequence>
<dbReference type="Gene3D" id="3.40.366.10">
    <property type="entry name" value="Malonyl-Coenzyme A Acyl Carrier Protein, domain 2"/>
    <property type="match status" value="1"/>
</dbReference>
<organism evidence="7 8">
    <name type="scientific">Actinomadura algeriensis</name>
    <dbReference type="NCBI Taxonomy" id="1679523"/>
    <lineage>
        <taxon>Bacteria</taxon>
        <taxon>Bacillati</taxon>
        <taxon>Actinomycetota</taxon>
        <taxon>Actinomycetes</taxon>
        <taxon>Streptosporangiales</taxon>
        <taxon>Thermomonosporaceae</taxon>
        <taxon>Actinomadura</taxon>
    </lineage>
</organism>
<feature type="domain" description="Carrier" evidence="5">
    <location>
        <begin position="9"/>
        <end position="86"/>
    </location>
</feature>
<keyword evidence="2" id="KW-0597">Phosphoprotein</keyword>
<dbReference type="PROSITE" id="PS00606">
    <property type="entry name" value="KS3_1"/>
    <property type="match status" value="1"/>
</dbReference>
<dbReference type="PROSITE" id="PS52004">
    <property type="entry name" value="KS3_2"/>
    <property type="match status" value="1"/>
</dbReference>
<dbReference type="SMART" id="SM00822">
    <property type="entry name" value="PKS_KR"/>
    <property type="match status" value="1"/>
</dbReference>
<dbReference type="InterPro" id="IPR036291">
    <property type="entry name" value="NAD(P)-bd_dom_sf"/>
</dbReference>
<dbReference type="InterPro" id="IPR016039">
    <property type="entry name" value="Thiolase-like"/>
</dbReference>
<keyword evidence="8" id="KW-1185">Reference proteome</keyword>
<evidence type="ECO:0000313" key="7">
    <source>
        <dbReference type="EMBL" id="MBE1530418.1"/>
    </source>
</evidence>
<dbReference type="InterPro" id="IPR014043">
    <property type="entry name" value="Acyl_transferase_dom"/>
</dbReference>
<dbReference type="InterPro" id="IPR057326">
    <property type="entry name" value="KR_dom"/>
</dbReference>
<dbReference type="InterPro" id="IPR050091">
    <property type="entry name" value="PKS_NRPS_Biosynth_Enz"/>
</dbReference>
<dbReference type="InterPro" id="IPR018201">
    <property type="entry name" value="Ketoacyl_synth_AS"/>
</dbReference>
<dbReference type="SUPFAM" id="SSF55048">
    <property type="entry name" value="Probable ACP-binding domain of malonyl-CoA ACP transacylase"/>
    <property type="match status" value="1"/>
</dbReference>
<evidence type="ECO:0000256" key="4">
    <source>
        <dbReference type="SAM" id="MobiDB-lite"/>
    </source>
</evidence>
<dbReference type="SMART" id="SM00823">
    <property type="entry name" value="PKS_PP"/>
    <property type="match status" value="2"/>
</dbReference>
<dbReference type="InterPro" id="IPR014031">
    <property type="entry name" value="Ketoacyl_synth_C"/>
</dbReference>
<dbReference type="InterPro" id="IPR009081">
    <property type="entry name" value="PP-bd_ACP"/>
</dbReference>
<dbReference type="PANTHER" id="PTHR43775:SF37">
    <property type="entry name" value="SI:DKEY-61P9.11"/>
    <property type="match status" value="1"/>
</dbReference>
<dbReference type="Pfam" id="PF02801">
    <property type="entry name" value="Ketoacyl-synt_C"/>
    <property type="match status" value="1"/>
</dbReference>
<dbReference type="SMART" id="SM00827">
    <property type="entry name" value="PKS_AT"/>
    <property type="match status" value="1"/>
</dbReference>
<accession>A0ABR9JJ17</accession>
<dbReference type="Pfam" id="PF16197">
    <property type="entry name" value="KAsynt_C_assoc"/>
    <property type="match status" value="1"/>
</dbReference>
<dbReference type="EMBL" id="JADBDZ010000001">
    <property type="protein sequence ID" value="MBE1530418.1"/>
    <property type="molecule type" value="Genomic_DNA"/>
</dbReference>
<dbReference type="PROSITE" id="PS50075">
    <property type="entry name" value="CARRIER"/>
    <property type="match status" value="2"/>
</dbReference>
<dbReference type="SMART" id="SM01294">
    <property type="entry name" value="PKS_PP_betabranch"/>
    <property type="match status" value="1"/>
</dbReference>
<dbReference type="InterPro" id="IPR020806">
    <property type="entry name" value="PKS_PP-bd"/>
</dbReference>
<dbReference type="Gene3D" id="3.40.47.10">
    <property type="match status" value="1"/>
</dbReference>
<dbReference type="InterPro" id="IPR020807">
    <property type="entry name" value="PKS_DH"/>
</dbReference>
<proteinExistence type="predicted"/>
<dbReference type="InterPro" id="IPR013968">
    <property type="entry name" value="PKS_KR"/>
</dbReference>
<gene>
    <name evidence="7" type="ORF">H4W34_000251</name>
</gene>
<reference evidence="7 8" key="1">
    <citation type="submission" date="2020-10" db="EMBL/GenBank/DDBJ databases">
        <title>Sequencing the genomes of 1000 actinobacteria strains.</title>
        <authorList>
            <person name="Klenk H.-P."/>
        </authorList>
    </citation>
    <scope>NUCLEOTIDE SEQUENCE [LARGE SCALE GENOMIC DNA]</scope>
    <source>
        <strain evidence="7 8">DSM 46744</strain>
    </source>
</reference>
<dbReference type="InterPro" id="IPR032821">
    <property type="entry name" value="PKS_assoc"/>
</dbReference>
<feature type="region of interest" description="Disordered" evidence="4">
    <location>
        <begin position="1820"/>
        <end position="1853"/>
    </location>
</feature>
<dbReference type="SUPFAM" id="SSF51735">
    <property type="entry name" value="NAD(P)-binding Rossmann-fold domains"/>
    <property type="match status" value="2"/>
</dbReference>
<dbReference type="InterPro" id="IPR020841">
    <property type="entry name" value="PKS_Beta-ketoAc_synthase_dom"/>
</dbReference>
<dbReference type="Gene3D" id="3.40.50.720">
    <property type="entry name" value="NAD(P)-binding Rossmann-like Domain"/>
    <property type="match status" value="1"/>
</dbReference>
<dbReference type="Gene3D" id="3.10.129.10">
    <property type="entry name" value="Hotdog Thioesterase"/>
    <property type="match status" value="1"/>
</dbReference>
<dbReference type="Proteomes" id="UP000627838">
    <property type="component" value="Unassembled WGS sequence"/>
</dbReference>
<evidence type="ECO:0000256" key="1">
    <source>
        <dbReference type="ARBA" id="ARBA00022450"/>
    </source>
</evidence>
<dbReference type="InterPro" id="IPR001227">
    <property type="entry name" value="Ac_transferase_dom_sf"/>
</dbReference>
<evidence type="ECO:0000256" key="3">
    <source>
        <dbReference type="ARBA" id="ARBA00022679"/>
    </source>
</evidence>
<keyword evidence="1" id="KW-0596">Phosphopantetheine</keyword>
<keyword evidence="3" id="KW-0808">Transferase</keyword>
<evidence type="ECO:0000259" key="6">
    <source>
        <dbReference type="PROSITE" id="PS52004"/>
    </source>
</evidence>
<evidence type="ECO:0000259" key="5">
    <source>
        <dbReference type="PROSITE" id="PS50075"/>
    </source>
</evidence>
<feature type="domain" description="Ketosynthase family 3 (KS3)" evidence="6">
    <location>
        <begin position="103"/>
        <end position="532"/>
    </location>
</feature>
<dbReference type="SUPFAM" id="SSF53901">
    <property type="entry name" value="Thiolase-like"/>
    <property type="match status" value="1"/>
</dbReference>
<dbReference type="Pfam" id="PF00109">
    <property type="entry name" value="ketoacyl-synt"/>
    <property type="match status" value="1"/>
</dbReference>
<dbReference type="InterPro" id="IPR036736">
    <property type="entry name" value="ACP-like_sf"/>
</dbReference>
<dbReference type="CDD" id="cd00833">
    <property type="entry name" value="PKS"/>
    <property type="match status" value="1"/>
</dbReference>
<dbReference type="InterPro" id="IPR014030">
    <property type="entry name" value="Ketoacyl_synth_N"/>
</dbReference>
<dbReference type="SUPFAM" id="SSF47336">
    <property type="entry name" value="ACP-like"/>
    <property type="match status" value="2"/>
</dbReference>
<dbReference type="PANTHER" id="PTHR43775">
    <property type="entry name" value="FATTY ACID SYNTHASE"/>
    <property type="match status" value="1"/>
</dbReference>
<feature type="domain" description="Carrier" evidence="5">
    <location>
        <begin position="1741"/>
        <end position="1818"/>
    </location>
</feature>
<dbReference type="Gene3D" id="1.10.1200.10">
    <property type="entry name" value="ACP-like"/>
    <property type="match status" value="2"/>
</dbReference>
<dbReference type="Pfam" id="PF00698">
    <property type="entry name" value="Acyl_transf_1"/>
    <property type="match status" value="1"/>
</dbReference>
<dbReference type="Gene3D" id="3.30.70.250">
    <property type="entry name" value="Malonyl-CoA ACP transacylase, ACP-binding"/>
    <property type="match status" value="1"/>
</dbReference>
<comment type="caution">
    <text evidence="7">The sequence shown here is derived from an EMBL/GenBank/DDBJ whole genome shotgun (WGS) entry which is preliminary data.</text>
</comment>